<evidence type="ECO:0000313" key="2">
    <source>
        <dbReference type="Proteomes" id="UP000789901"/>
    </source>
</evidence>
<proteinExistence type="predicted"/>
<comment type="caution">
    <text evidence="1">The sequence shown here is derived from an EMBL/GenBank/DDBJ whole genome shotgun (WGS) entry which is preliminary data.</text>
</comment>
<dbReference type="EMBL" id="CAJVQB010087229">
    <property type="protein sequence ID" value="CAG8847339.1"/>
    <property type="molecule type" value="Genomic_DNA"/>
</dbReference>
<sequence>ARPKLGCLLEIRTHFKFFGFTFWMESSQVETWIRYYDIILNNNTYSTNHFNMAFSLFIVIQLQDLILKEHSIAPKNNGLSLDSNRFTARVQSIQYSQLAWKSMYIHYSNWSQAYAKPTYIPALAQLLLE</sequence>
<feature type="non-terminal residue" evidence="1">
    <location>
        <position position="129"/>
    </location>
</feature>
<dbReference type="Proteomes" id="UP000789901">
    <property type="component" value="Unassembled WGS sequence"/>
</dbReference>
<gene>
    <name evidence="1" type="ORF">GMARGA_LOCUS38618</name>
</gene>
<accession>A0ABN7X3N9</accession>
<evidence type="ECO:0000313" key="1">
    <source>
        <dbReference type="EMBL" id="CAG8847339.1"/>
    </source>
</evidence>
<name>A0ABN7X3N9_GIGMA</name>
<protein>
    <submittedName>
        <fullName evidence="1">9257_t:CDS:1</fullName>
    </submittedName>
</protein>
<reference evidence="1 2" key="1">
    <citation type="submission" date="2021-06" db="EMBL/GenBank/DDBJ databases">
        <authorList>
            <person name="Kallberg Y."/>
            <person name="Tangrot J."/>
            <person name="Rosling A."/>
        </authorList>
    </citation>
    <scope>NUCLEOTIDE SEQUENCE [LARGE SCALE GENOMIC DNA]</scope>
    <source>
        <strain evidence="1 2">120-4 pot B 10/14</strain>
    </source>
</reference>
<feature type="non-terminal residue" evidence="1">
    <location>
        <position position="1"/>
    </location>
</feature>
<keyword evidence="2" id="KW-1185">Reference proteome</keyword>
<organism evidence="1 2">
    <name type="scientific">Gigaspora margarita</name>
    <dbReference type="NCBI Taxonomy" id="4874"/>
    <lineage>
        <taxon>Eukaryota</taxon>
        <taxon>Fungi</taxon>
        <taxon>Fungi incertae sedis</taxon>
        <taxon>Mucoromycota</taxon>
        <taxon>Glomeromycotina</taxon>
        <taxon>Glomeromycetes</taxon>
        <taxon>Diversisporales</taxon>
        <taxon>Gigasporaceae</taxon>
        <taxon>Gigaspora</taxon>
    </lineage>
</organism>